<name>R7TZB2_CAPTE</name>
<keyword evidence="1" id="KW-0472">Membrane</keyword>
<keyword evidence="1" id="KW-1133">Transmembrane helix</keyword>
<evidence type="ECO:0000313" key="4">
    <source>
        <dbReference type="Proteomes" id="UP000014760"/>
    </source>
</evidence>
<evidence type="ECO:0000313" key="2">
    <source>
        <dbReference type="EMBL" id="ELT96741.1"/>
    </source>
</evidence>
<dbReference type="InterPro" id="IPR007577">
    <property type="entry name" value="GlycoTrfase_DXD_sugar-bd_CS"/>
</dbReference>
<dbReference type="AlphaFoldDB" id="R7TZB2"/>
<dbReference type="PANTHER" id="PTHR46830:SF2">
    <property type="entry name" value="ALPHA-1,4-N-ACETYLGLUCOSAMINYLTRANSFERASE"/>
    <property type="match status" value="1"/>
</dbReference>
<gene>
    <name evidence="2" type="ORF">CAPTEDRAFT_196653</name>
</gene>
<dbReference type="Pfam" id="PF04488">
    <property type="entry name" value="Gly_transf_sug"/>
    <property type="match status" value="1"/>
</dbReference>
<sequence>MTDADDLCKGEKYDLMPVGHKRLLVILVVGFFCVCVFKAVIHPSRGGVVINVLNSIAVSKPSNCPPQSNVNFSQMVQKRAASPKPESGFLVPNIVHYIWFTKSPTELKFFHMLSLLSAEKYLKPTAIYFHTNHEPIGEYWDEVKRKLTTLKVVPRQPTTCLFNEPITNPVYDTSQSDLDRLAILMEHGGIYLDMDVLVIKSFDPLRKYPCTIGLENPQRVCGGIIVCAADSVFLNLWIEHFLFDYKMWTWAYMSGIVPRKIAAHYPGLIHLEEEYLQTPNGDEIDKIWGNEQFDWTKHYALHLLWRVWKTKALFMVNEPDEAFIKKDNSSFSQIARRILHT</sequence>
<organism evidence="2">
    <name type="scientific">Capitella teleta</name>
    <name type="common">Polychaete worm</name>
    <dbReference type="NCBI Taxonomy" id="283909"/>
    <lineage>
        <taxon>Eukaryota</taxon>
        <taxon>Metazoa</taxon>
        <taxon>Spiralia</taxon>
        <taxon>Lophotrochozoa</taxon>
        <taxon>Annelida</taxon>
        <taxon>Polychaeta</taxon>
        <taxon>Sedentaria</taxon>
        <taxon>Scolecida</taxon>
        <taxon>Capitellidae</taxon>
        <taxon>Capitella</taxon>
    </lineage>
</organism>
<dbReference type="EnsemblMetazoa" id="CapteT196653">
    <property type="protein sequence ID" value="CapteP196653"/>
    <property type="gene ID" value="CapteG196653"/>
</dbReference>
<dbReference type="EMBL" id="KB308736">
    <property type="protein sequence ID" value="ELT96741.1"/>
    <property type="molecule type" value="Genomic_DNA"/>
</dbReference>
<dbReference type="EMBL" id="AMQN01011177">
    <property type="status" value="NOT_ANNOTATED_CDS"/>
    <property type="molecule type" value="Genomic_DNA"/>
</dbReference>
<dbReference type="Proteomes" id="UP000014760">
    <property type="component" value="Unassembled WGS sequence"/>
</dbReference>
<dbReference type="PANTHER" id="PTHR46830">
    <property type="entry name" value="TRANSFERASE, PUTATIVE-RELATED"/>
    <property type="match status" value="1"/>
</dbReference>
<reference evidence="3" key="3">
    <citation type="submission" date="2015-06" db="UniProtKB">
        <authorList>
            <consortium name="EnsemblMetazoa"/>
        </authorList>
    </citation>
    <scope>IDENTIFICATION</scope>
</reference>
<dbReference type="OrthoDB" id="6150660at2759"/>
<accession>R7TZB2</accession>
<reference evidence="2 4" key="2">
    <citation type="journal article" date="2013" name="Nature">
        <title>Insights into bilaterian evolution from three spiralian genomes.</title>
        <authorList>
            <person name="Simakov O."/>
            <person name="Marletaz F."/>
            <person name="Cho S.J."/>
            <person name="Edsinger-Gonzales E."/>
            <person name="Havlak P."/>
            <person name="Hellsten U."/>
            <person name="Kuo D.H."/>
            <person name="Larsson T."/>
            <person name="Lv J."/>
            <person name="Arendt D."/>
            <person name="Savage R."/>
            <person name="Osoegawa K."/>
            <person name="de Jong P."/>
            <person name="Grimwood J."/>
            <person name="Chapman J.A."/>
            <person name="Shapiro H."/>
            <person name="Aerts A."/>
            <person name="Otillar R.P."/>
            <person name="Terry A.Y."/>
            <person name="Boore J.L."/>
            <person name="Grigoriev I.V."/>
            <person name="Lindberg D.R."/>
            <person name="Seaver E.C."/>
            <person name="Weisblat D.A."/>
            <person name="Putnam N.H."/>
            <person name="Rokhsar D.S."/>
        </authorList>
    </citation>
    <scope>NUCLEOTIDE SEQUENCE</scope>
    <source>
        <strain evidence="2 4">I ESC-2004</strain>
    </source>
</reference>
<dbReference type="InterPro" id="IPR029044">
    <property type="entry name" value="Nucleotide-diphossugar_trans"/>
</dbReference>
<evidence type="ECO:0000256" key="1">
    <source>
        <dbReference type="SAM" id="Phobius"/>
    </source>
</evidence>
<proteinExistence type="predicted"/>
<dbReference type="Gene3D" id="3.90.550.20">
    <property type="match status" value="1"/>
</dbReference>
<reference evidence="4" key="1">
    <citation type="submission" date="2012-12" db="EMBL/GenBank/DDBJ databases">
        <authorList>
            <person name="Hellsten U."/>
            <person name="Grimwood J."/>
            <person name="Chapman J.A."/>
            <person name="Shapiro H."/>
            <person name="Aerts A."/>
            <person name="Otillar R.P."/>
            <person name="Terry A.Y."/>
            <person name="Boore J.L."/>
            <person name="Simakov O."/>
            <person name="Marletaz F."/>
            <person name="Cho S.-J."/>
            <person name="Edsinger-Gonzales E."/>
            <person name="Havlak P."/>
            <person name="Kuo D.-H."/>
            <person name="Larsson T."/>
            <person name="Lv J."/>
            <person name="Arendt D."/>
            <person name="Savage R."/>
            <person name="Osoegawa K."/>
            <person name="de Jong P."/>
            <person name="Lindberg D.R."/>
            <person name="Seaver E.C."/>
            <person name="Weisblat D.A."/>
            <person name="Putnam N.H."/>
            <person name="Grigoriev I.V."/>
            <person name="Rokhsar D.S."/>
        </authorList>
    </citation>
    <scope>NUCLEOTIDE SEQUENCE</scope>
    <source>
        <strain evidence="4">I ESC-2004</strain>
    </source>
</reference>
<protein>
    <recommendedName>
        <fullName evidence="5">Alpha-1,4-N-acetylglucosaminyltransferase</fullName>
    </recommendedName>
</protein>
<keyword evidence="4" id="KW-1185">Reference proteome</keyword>
<evidence type="ECO:0000313" key="3">
    <source>
        <dbReference type="EnsemblMetazoa" id="CapteP196653"/>
    </source>
</evidence>
<dbReference type="HOGENOM" id="CLU_050117_1_0_1"/>
<dbReference type="SUPFAM" id="SSF53448">
    <property type="entry name" value="Nucleotide-diphospho-sugar transferases"/>
    <property type="match status" value="1"/>
</dbReference>
<dbReference type="OMA" id="FIEVICI"/>
<evidence type="ECO:0008006" key="5">
    <source>
        <dbReference type="Google" id="ProtNLM"/>
    </source>
</evidence>
<keyword evidence="1" id="KW-0812">Transmembrane</keyword>
<feature type="transmembrane region" description="Helical" evidence="1">
    <location>
        <begin position="23"/>
        <end position="41"/>
    </location>
</feature>